<name>T1ISL9_STRMM</name>
<dbReference type="GO" id="GO:0008270">
    <property type="term" value="F:zinc ion binding"/>
    <property type="evidence" value="ECO:0007669"/>
    <property type="project" value="UniProtKB-KW"/>
</dbReference>
<dbReference type="HOGENOM" id="CLU_1909293_0_0_1"/>
<dbReference type="OMA" id="QNERPSP"/>
<dbReference type="InterPro" id="IPR013083">
    <property type="entry name" value="Znf_RING/FYVE/PHD"/>
</dbReference>
<protein>
    <recommendedName>
        <fullName evidence="5">RING-type domain-containing protein</fullName>
    </recommendedName>
</protein>
<keyword evidence="7" id="KW-1185">Reference proteome</keyword>
<evidence type="ECO:0000259" key="5">
    <source>
        <dbReference type="PROSITE" id="PS50089"/>
    </source>
</evidence>
<evidence type="ECO:0000256" key="2">
    <source>
        <dbReference type="ARBA" id="ARBA00022771"/>
    </source>
</evidence>
<evidence type="ECO:0000313" key="7">
    <source>
        <dbReference type="Proteomes" id="UP000014500"/>
    </source>
</evidence>
<organism evidence="6 7">
    <name type="scientific">Strigamia maritima</name>
    <name type="common">European centipede</name>
    <name type="synonym">Geophilus maritimus</name>
    <dbReference type="NCBI Taxonomy" id="126957"/>
    <lineage>
        <taxon>Eukaryota</taxon>
        <taxon>Metazoa</taxon>
        <taxon>Ecdysozoa</taxon>
        <taxon>Arthropoda</taxon>
        <taxon>Myriapoda</taxon>
        <taxon>Chilopoda</taxon>
        <taxon>Pleurostigmophora</taxon>
        <taxon>Geophilomorpha</taxon>
        <taxon>Linotaeniidae</taxon>
        <taxon>Strigamia</taxon>
    </lineage>
</organism>
<reference evidence="7" key="1">
    <citation type="submission" date="2011-05" db="EMBL/GenBank/DDBJ databases">
        <authorList>
            <person name="Richards S.R."/>
            <person name="Qu J."/>
            <person name="Jiang H."/>
            <person name="Jhangiani S.N."/>
            <person name="Agravi P."/>
            <person name="Goodspeed R."/>
            <person name="Gross S."/>
            <person name="Mandapat C."/>
            <person name="Jackson L."/>
            <person name="Mathew T."/>
            <person name="Pu L."/>
            <person name="Thornton R."/>
            <person name="Saada N."/>
            <person name="Wilczek-Boney K.B."/>
            <person name="Lee S."/>
            <person name="Kovar C."/>
            <person name="Wu Y."/>
            <person name="Scherer S.E."/>
            <person name="Worley K.C."/>
            <person name="Muzny D.M."/>
            <person name="Gibbs R."/>
        </authorList>
    </citation>
    <scope>NUCLEOTIDE SEQUENCE</scope>
    <source>
        <strain evidence="7">Brora</strain>
    </source>
</reference>
<dbReference type="PANTHER" id="PTHR15710">
    <property type="entry name" value="E3 UBIQUITIN-PROTEIN LIGASE PRAJA"/>
    <property type="match status" value="1"/>
</dbReference>
<keyword evidence="2 4" id="KW-0863">Zinc-finger</keyword>
<dbReference type="EnsemblMetazoa" id="SMAR004099-RA">
    <property type="protein sequence ID" value="SMAR004099-PA"/>
    <property type="gene ID" value="SMAR004099"/>
</dbReference>
<dbReference type="STRING" id="126957.T1ISL9"/>
<feature type="domain" description="RING-type" evidence="5">
    <location>
        <begin position="64"/>
        <end position="106"/>
    </location>
</feature>
<reference evidence="6" key="2">
    <citation type="submission" date="2015-02" db="UniProtKB">
        <authorList>
            <consortium name="EnsemblMetazoa"/>
        </authorList>
    </citation>
    <scope>IDENTIFICATION</scope>
</reference>
<dbReference type="PROSITE" id="PS50089">
    <property type="entry name" value="ZF_RING_2"/>
    <property type="match status" value="1"/>
</dbReference>
<evidence type="ECO:0000256" key="3">
    <source>
        <dbReference type="ARBA" id="ARBA00022833"/>
    </source>
</evidence>
<dbReference type="eggNOG" id="KOG0800">
    <property type="taxonomic scope" value="Eukaryota"/>
</dbReference>
<sequence>MEETNVDMTMNDLLTSIAVNISPDKEVSESSNLTEETNALVPEVSITLDETPAKVTKDKVTNVCAICLGELNFCFLLVTKLPCKHKFHRSCIYTWLSHNNTCPICRMTLSPPSTSDLPFLVGLSNDQIQLKLN</sequence>
<dbReference type="Gene3D" id="3.30.40.10">
    <property type="entry name" value="Zinc/RING finger domain, C3HC4 (zinc finger)"/>
    <property type="match status" value="1"/>
</dbReference>
<accession>T1ISL9</accession>
<dbReference type="SUPFAM" id="SSF57850">
    <property type="entry name" value="RING/U-box"/>
    <property type="match status" value="1"/>
</dbReference>
<dbReference type="EMBL" id="JH431441">
    <property type="status" value="NOT_ANNOTATED_CDS"/>
    <property type="molecule type" value="Genomic_DNA"/>
</dbReference>
<keyword evidence="1" id="KW-0479">Metal-binding</keyword>
<dbReference type="Proteomes" id="UP000014500">
    <property type="component" value="Unassembled WGS sequence"/>
</dbReference>
<dbReference type="AlphaFoldDB" id="T1ISL9"/>
<dbReference type="Pfam" id="PF13639">
    <property type="entry name" value="zf-RING_2"/>
    <property type="match status" value="1"/>
</dbReference>
<dbReference type="SMART" id="SM00184">
    <property type="entry name" value="RING"/>
    <property type="match status" value="1"/>
</dbReference>
<evidence type="ECO:0000256" key="4">
    <source>
        <dbReference type="PROSITE-ProRule" id="PRU00175"/>
    </source>
</evidence>
<dbReference type="InterPro" id="IPR001841">
    <property type="entry name" value="Znf_RING"/>
</dbReference>
<evidence type="ECO:0000313" key="6">
    <source>
        <dbReference type="EnsemblMetazoa" id="SMAR004099-PA"/>
    </source>
</evidence>
<keyword evidence="3" id="KW-0862">Zinc</keyword>
<proteinExistence type="predicted"/>
<dbReference type="PhylomeDB" id="T1ISL9"/>
<evidence type="ECO:0000256" key="1">
    <source>
        <dbReference type="ARBA" id="ARBA00022723"/>
    </source>
</evidence>